<dbReference type="AlphaFoldDB" id="A0A2A3JXM2"/>
<comment type="caution">
    <text evidence="1">The sequence shown here is derived from an EMBL/GenBank/DDBJ whole genome shotgun (WGS) entry which is preliminary data.</text>
</comment>
<accession>A0A2A3JXM2</accession>
<proteinExistence type="predicted"/>
<sequence>MRRGAGTCNRGQGIPLAGGAVVDMSAQTGGLVEAERSMRVAPGSLMADIDPRLQAGGHEVRIPPRVAPLKPSVAGTLASACALGASCTTSATPPASR</sequence>
<name>A0A2A3JXM2_9RHOB</name>
<dbReference type="EMBL" id="NTHN01000085">
    <property type="protein sequence ID" value="PBD19935.1"/>
    <property type="molecule type" value="Genomic_DNA"/>
</dbReference>
<reference evidence="1" key="1">
    <citation type="submission" date="2017-09" db="EMBL/GenBank/DDBJ databases">
        <title>Yangia sp. SAOS 153D whole genome sequencing.</title>
        <authorList>
            <person name="Verma A."/>
            <person name="Krishnamurthi S."/>
        </authorList>
    </citation>
    <scope>NUCLEOTIDE SEQUENCE [LARGE SCALE GENOMIC DNA]</scope>
    <source>
        <strain evidence="1">SAOS 153D</strain>
    </source>
</reference>
<evidence type="ECO:0000313" key="1">
    <source>
        <dbReference type="EMBL" id="PBD19935.1"/>
    </source>
</evidence>
<gene>
    <name evidence="1" type="ORF">CLG85_06705</name>
</gene>
<protein>
    <submittedName>
        <fullName evidence="1">Uncharacterized protein</fullName>
    </submittedName>
</protein>
<organism evidence="1">
    <name type="scientific">Alloyangia mangrovi</name>
    <dbReference type="NCBI Taxonomy" id="1779329"/>
    <lineage>
        <taxon>Bacteria</taxon>
        <taxon>Pseudomonadati</taxon>
        <taxon>Pseudomonadota</taxon>
        <taxon>Alphaproteobacteria</taxon>
        <taxon>Rhodobacterales</taxon>
        <taxon>Roseobacteraceae</taxon>
        <taxon>Alloyangia</taxon>
    </lineage>
</organism>